<dbReference type="Pfam" id="PF18406">
    <property type="entry name" value="DUF1281_C"/>
    <property type="match status" value="1"/>
</dbReference>
<gene>
    <name evidence="2" type="ORF">M124_0987</name>
</gene>
<accession>A0A015W3Z5</accession>
<dbReference type="AlphaFoldDB" id="A0A015W3Z5"/>
<dbReference type="InterPro" id="IPR041329">
    <property type="entry name" value="YubB_C"/>
</dbReference>
<dbReference type="PATRIC" id="fig|1339315.3.peg.1783"/>
<proteinExistence type="predicted"/>
<evidence type="ECO:0000259" key="1">
    <source>
        <dbReference type="Pfam" id="PF18406"/>
    </source>
</evidence>
<dbReference type="RefSeq" id="WP_007571930.1">
    <property type="nucleotide sequence ID" value="NZ_JGCY01000246.1"/>
</dbReference>
<sequence length="229" mass="26782">MPNHVTNRLEINADRETVQKVMNFLKGKTDDDNTPCYIDFNNIIPMPEELLIEKSSSGDLGMKYLEAMQLKPFYFLLDDDALRTIQWIEGLAEKDRKEALQLGASYLENRKKYGYPTWYEWSTATWGTKWNAYHQDFEEPNILWFDTAWNGVPLLIQKLSEIFPDVEFHYAYADEDLGFNTGRGTARNGEINMTIPEGRSNEAFEIMFFVKPGMDEYFELTDEGYKWVS</sequence>
<organism evidence="2 3">
    <name type="scientific">Bacteroides fragilis str. 3988T(B)14</name>
    <dbReference type="NCBI Taxonomy" id="1339315"/>
    <lineage>
        <taxon>Bacteria</taxon>
        <taxon>Pseudomonadati</taxon>
        <taxon>Bacteroidota</taxon>
        <taxon>Bacteroidia</taxon>
        <taxon>Bacteroidales</taxon>
        <taxon>Bacteroidaceae</taxon>
        <taxon>Bacteroides</taxon>
    </lineage>
</organism>
<protein>
    <recommendedName>
        <fullName evidence="1">YubB ferredoxin-like domain-containing protein</fullName>
    </recommendedName>
</protein>
<dbReference type="EMBL" id="JGCY01000246">
    <property type="protein sequence ID" value="EXY75165.1"/>
    <property type="molecule type" value="Genomic_DNA"/>
</dbReference>
<comment type="caution">
    <text evidence="2">The sequence shown here is derived from an EMBL/GenBank/DDBJ whole genome shotgun (WGS) entry which is preliminary data.</text>
</comment>
<dbReference type="Proteomes" id="UP000020529">
    <property type="component" value="Unassembled WGS sequence"/>
</dbReference>
<feature type="domain" description="YubB ferredoxin-like" evidence="1">
    <location>
        <begin position="128"/>
        <end position="201"/>
    </location>
</feature>
<reference evidence="2 3" key="1">
    <citation type="submission" date="2014-02" db="EMBL/GenBank/DDBJ databases">
        <authorList>
            <person name="Sears C."/>
            <person name="Carroll K."/>
            <person name="Sack B.R."/>
            <person name="Qadri F."/>
            <person name="Myers L.L."/>
            <person name="Chung G.-T."/>
            <person name="Escheverria P."/>
            <person name="Fraser C.M."/>
            <person name="Sadzewicz L."/>
            <person name="Shefchek K.A."/>
            <person name="Tallon L."/>
            <person name="Das S.P."/>
            <person name="Daugherty S."/>
            <person name="Mongodin E.F."/>
        </authorList>
    </citation>
    <scope>NUCLEOTIDE SEQUENCE [LARGE SCALE GENOMIC DNA]</scope>
    <source>
        <strain evidence="3">3988T(B)14</strain>
    </source>
</reference>
<evidence type="ECO:0000313" key="3">
    <source>
        <dbReference type="Proteomes" id="UP000020529"/>
    </source>
</evidence>
<name>A0A015W3Z5_BACFG</name>
<evidence type="ECO:0000313" key="2">
    <source>
        <dbReference type="EMBL" id="EXY75165.1"/>
    </source>
</evidence>